<name>A0ABS4H2V1_9BACL</name>
<keyword evidence="2" id="KW-1185">Reference proteome</keyword>
<dbReference type="RefSeq" id="WP_209848084.1">
    <property type="nucleotide sequence ID" value="NZ_CBCRVE010000003.1"/>
</dbReference>
<evidence type="ECO:0000313" key="1">
    <source>
        <dbReference type="EMBL" id="MBP1936841.1"/>
    </source>
</evidence>
<sequence length="226" mass="26275">MNFLSSIMGKNIELELSGQIERLGVLIDCGPDVVVIFDGTNYLYIPFRHIRNIRPSMKSLQQMVQMPEERANRSTENELSYQEVLRESKEMLLQIFLSGSQSIYGYVTEVFDNYFVYFSTVHRTLLIPIFHLKWLIPYPHIAMPYSLKKETLPVNTTHMKLGNTFEEQLKNMEGEIVVFDGGSHPDKVGLLKSVQNHIAEVITADQKPFYWNIEHIKMVRLSNIYK</sequence>
<protein>
    <recommendedName>
        <fullName evidence="3">DUF2642 domain-containing protein</fullName>
    </recommendedName>
</protein>
<comment type="caution">
    <text evidence="1">The sequence shown here is derived from an EMBL/GenBank/DDBJ whole genome shotgun (WGS) entry which is preliminary data.</text>
</comment>
<evidence type="ECO:0008006" key="3">
    <source>
        <dbReference type="Google" id="ProtNLM"/>
    </source>
</evidence>
<dbReference type="Proteomes" id="UP001519273">
    <property type="component" value="Unassembled WGS sequence"/>
</dbReference>
<organism evidence="1 2">
    <name type="scientific">Paenibacillus sediminis</name>
    <dbReference type="NCBI Taxonomy" id="664909"/>
    <lineage>
        <taxon>Bacteria</taxon>
        <taxon>Bacillati</taxon>
        <taxon>Bacillota</taxon>
        <taxon>Bacilli</taxon>
        <taxon>Bacillales</taxon>
        <taxon>Paenibacillaceae</taxon>
        <taxon>Paenibacillus</taxon>
    </lineage>
</organism>
<accession>A0ABS4H2V1</accession>
<evidence type="ECO:0000313" key="2">
    <source>
        <dbReference type="Proteomes" id="UP001519273"/>
    </source>
</evidence>
<reference evidence="1 2" key="1">
    <citation type="submission" date="2021-03" db="EMBL/GenBank/DDBJ databases">
        <title>Genomic Encyclopedia of Type Strains, Phase IV (KMG-IV): sequencing the most valuable type-strain genomes for metagenomic binning, comparative biology and taxonomic classification.</title>
        <authorList>
            <person name="Goeker M."/>
        </authorList>
    </citation>
    <scope>NUCLEOTIDE SEQUENCE [LARGE SCALE GENOMIC DNA]</scope>
    <source>
        <strain evidence="1 2">DSM 23491</strain>
    </source>
</reference>
<dbReference type="EMBL" id="JAGGKP010000002">
    <property type="protein sequence ID" value="MBP1936841.1"/>
    <property type="molecule type" value="Genomic_DNA"/>
</dbReference>
<proteinExistence type="predicted"/>
<gene>
    <name evidence="1" type="ORF">J2Z20_001722</name>
</gene>